<feature type="domain" description="HAMP" evidence="13">
    <location>
        <begin position="203"/>
        <end position="257"/>
    </location>
</feature>
<dbReference type="SUPFAM" id="SSF55874">
    <property type="entry name" value="ATPase domain of HSP90 chaperone/DNA topoisomerase II/histidine kinase"/>
    <property type="match status" value="1"/>
</dbReference>
<dbReference type="EMBL" id="AP024238">
    <property type="protein sequence ID" value="BCO25358.1"/>
    <property type="molecule type" value="Genomic_DNA"/>
</dbReference>
<dbReference type="PROSITE" id="PS50885">
    <property type="entry name" value="HAMP"/>
    <property type="match status" value="1"/>
</dbReference>
<dbReference type="PANTHER" id="PTHR45436">
    <property type="entry name" value="SENSOR HISTIDINE KINASE YKOH"/>
    <property type="match status" value="1"/>
</dbReference>
<evidence type="ECO:0000256" key="9">
    <source>
        <dbReference type="ARBA" id="ARBA00023012"/>
    </source>
</evidence>
<dbReference type="SMART" id="SM00304">
    <property type="entry name" value="HAMP"/>
    <property type="match status" value="1"/>
</dbReference>
<keyword evidence="6 11" id="KW-0812">Transmembrane</keyword>
<evidence type="ECO:0000259" key="12">
    <source>
        <dbReference type="PROSITE" id="PS50109"/>
    </source>
</evidence>
<dbReference type="Proteomes" id="UP000824366">
    <property type="component" value="Chromosome"/>
</dbReference>
<dbReference type="Pfam" id="PF00512">
    <property type="entry name" value="HisKA"/>
    <property type="match status" value="1"/>
</dbReference>
<sequence>MRLFDLSLRYKMPLWGGGLILATALALSVSFMVQAWDNLHHDLQNNAENMGRITARALFAILLHDEVWQAYEVVTLPFVTNPESARTQSMVVFDNELRVYVSSRSHEHALMQPMASLGPEFAALARELPREPDAPMYVRDAHEAQHIYVALPIASDGVRLGTLVVAYHKSVLWQRFSKLMQSAIWITLLVLGVLLPVTAYWGRRMMRPMQWITEQIRQMGDANTESIAPAFYTYQDEVGLLYQAYADMHAKLQEKAIFEKEMVKSERMAAVGRLTASIAHEINNPLGGMLNAISTLKRHGNPDPLTQKTISLLERGLSQIRDTVAALLVQAKVKSRPLSASDFEDVRVLVTPAAKKRATRMNWSVAVPDEVGLPSTLVRQVLINLLLNAIAATGQSGQVNLRTRMDDAQLVVEVENTGQPMSPDQLAHLYEPFTSFSENGNGLGLWICYQIVTQLGGTIRAESGTEFTRFTVILPTNLAHETSIEQNLPD</sequence>
<protein>
    <recommendedName>
        <fullName evidence="3">histidine kinase</fullName>
        <ecNumber evidence="3">2.7.13.3</ecNumber>
    </recommendedName>
</protein>
<dbReference type="Gene3D" id="1.10.287.130">
    <property type="match status" value="1"/>
</dbReference>
<evidence type="ECO:0000256" key="3">
    <source>
        <dbReference type="ARBA" id="ARBA00012438"/>
    </source>
</evidence>
<keyword evidence="10 11" id="KW-0472">Membrane</keyword>
<comment type="catalytic activity">
    <reaction evidence="1">
        <text>ATP + protein L-histidine = ADP + protein N-phospho-L-histidine.</text>
        <dbReference type="EC" id="2.7.13.3"/>
    </reaction>
</comment>
<feature type="domain" description="Histidine kinase" evidence="12">
    <location>
        <begin position="277"/>
        <end position="478"/>
    </location>
</feature>
<dbReference type="InterPro" id="IPR003660">
    <property type="entry name" value="HAMP_dom"/>
</dbReference>
<accession>A0ABM7MGR5</accession>
<keyword evidence="7 14" id="KW-0418">Kinase</keyword>
<evidence type="ECO:0000313" key="15">
    <source>
        <dbReference type="Proteomes" id="UP000824366"/>
    </source>
</evidence>
<reference evidence="14 15" key="1">
    <citation type="journal article" date="2021" name="Microbiol. Spectr.">
        <title>A Single Bacterium Capable of Oxidation and Reduction of Iron at Circumneutral pH.</title>
        <authorList>
            <person name="Kato S."/>
            <person name="Ohkuma M."/>
        </authorList>
    </citation>
    <scope>NUCLEOTIDE SEQUENCE [LARGE SCALE GENOMIC DNA]</scope>
    <source>
        <strain evidence="14 15">MIZ03</strain>
    </source>
</reference>
<evidence type="ECO:0000256" key="11">
    <source>
        <dbReference type="SAM" id="Phobius"/>
    </source>
</evidence>
<keyword evidence="5" id="KW-0808">Transferase</keyword>
<evidence type="ECO:0000256" key="6">
    <source>
        <dbReference type="ARBA" id="ARBA00022692"/>
    </source>
</evidence>
<evidence type="ECO:0000256" key="2">
    <source>
        <dbReference type="ARBA" id="ARBA00004370"/>
    </source>
</evidence>
<evidence type="ECO:0000259" key="13">
    <source>
        <dbReference type="PROSITE" id="PS50885"/>
    </source>
</evidence>
<dbReference type="InterPro" id="IPR003594">
    <property type="entry name" value="HATPase_dom"/>
</dbReference>
<organism evidence="14 15">
    <name type="scientific">Rhodoferax lithotrophicus</name>
    <dbReference type="NCBI Taxonomy" id="2798804"/>
    <lineage>
        <taxon>Bacteria</taxon>
        <taxon>Pseudomonadati</taxon>
        <taxon>Pseudomonadota</taxon>
        <taxon>Betaproteobacteria</taxon>
        <taxon>Burkholderiales</taxon>
        <taxon>Comamonadaceae</taxon>
        <taxon>Rhodoferax</taxon>
    </lineage>
</organism>
<dbReference type="SMART" id="SM00388">
    <property type="entry name" value="HisKA"/>
    <property type="match status" value="1"/>
</dbReference>
<dbReference type="EC" id="2.7.13.3" evidence="3"/>
<dbReference type="InterPro" id="IPR003661">
    <property type="entry name" value="HisK_dim/P_dom"/>
</dbReference>
<proteinExistence type="predicted"/>
<evidence type="ECO:0000256" key="4">
    <source>
        <dbReference type="ARBA" id="ARBA00022553"/>
    </source>
</evidence>
<dbReference type="Pfam" id="PF02518">
    <property type="entry name" value="HATPase_c"/>
    <property type="match status" value="1"/>
</dbReference>
<dbReference type="InterPro" id="IPR036097">
    <property type="entry name" value="HisK_dim/P_sf"/>
</dbReference>
<dbReference type="SMART" id="SM00387">
    <property type="entry name" value="HATPase_c"/>
    <property type="match status" value="1"/>
</dbReference>
<keyword evidence="9" id="KW-0902">Two-component regulatory system</keyword>
<dbReference type="InterPro" id="IPR036890">
    <property type="entry name" value="HATPase_C_sf"/>
</dbReference>
<name>A0ABM7MGR5_9BURK</name>
<evidence type="ECO:0000256" key="8">
    <source>
        <dbReference type="ARBA" id="ARBA00022989"/>
    </source>
</evidence>
<evidence type="ECO:0000313" key="14">
    <source>
        <dbReference type="EMBL" id="BCO25358.1"/>
    </source>
</evidence>
<dbReference type="RefSeq" id="WP_223906899.1">
    <property type="nucleotide sequence ID" value="NZ_AP024238.1"/>
</dbReference>
<dbReference type="PANTHER" id="PTHR45436:SF5">
    <property type="entry name" value="SENSOR HISTIDINE KINASE TRCS"/>
    <property type="match status" value="1"/>
</dbReference>
<evidence type="ECO:0000256" key="5">
    <source>
        <dbReference type="ARBA" id="ARBA00022679"/>
    </source>
</evidence>
<comment type="subcellular location">
    <subcellularLocation>
        <location evidence="2">Membrane</location>
    </subcellularLocation>
</comment>
<evidence type="ECO:0000256" key="7">
    <source>
        <dbReference type="ARBA" id="ARBA00022777"/>
    </source>
</evidence>
<dbReference type="PROSITE" id="PS50109">
    <property type="entry name" value="HIS_KIN"/>
    <property type="match status" value="1"/>
</dbReference>
<keyword evidence="15" id="KW-1185">Reference proteome</keyword>
<dbReference type="Gene3D" id="3.30.565.10">
    <property type="entry name" value="Histidine kinase-like ATPase, C-terminal domain"/>
    <property type="match status" value="1"/>
</dbReference>
<evidence type="ECO:0000256" key="10">
    <source>
        <dbReference type="ARBA" id="ARBA00023136"/>
    </source>
</evidence>
<dbReference type="InterPro" id="IPR050428">
    <property type="entry name" value="TCS_sensor_his_kinase"/>
</dbReference>
<feature type="transmembrane region" description="Helical" evidence="11">
    <location>
        <begin position="183"/>
        <end position="202"/>
    </location>
</feature>
<dbReference type="Gene3D" id="6.10.340.10">
    <property type="match status" value="1"/>
</dbReference>
<keyword evidence="8 11" id="KW-1133">Transmembrane helix</keyword>
<keyword evidence="4" id="KW-0597">Phosphoprotein</keyword>
<dbReference type="PRINTS" id="PR00344">
    <property type="entry name" value="BCTRLSENSOR"/>
</dbReference>
<dbReference type="InterPro" id="IPR004358">
    <property type="entry name" value="Sig_transdc_His_kin-like_C"/>
</dbReference>
<dbReference type="GO" id="GO:0016301">
    <property type="term" value="F:kinase activity"/>
    <property type="evidence" value="ECO:0007669"/>
    <property type="project" value="UniProtKB-KW"/>
</dbReference>
<gene>
    <name evidence="14" type="ORF">MIZ03_0218</name>
</gene>
<dbReference type="InterPro" id="IPR005467">
    <property type="entry name" value="His_kinase_dom"/>
</dbReference>
<evidence type="ECO:0000256" key="1">
    <source>
        <dbReference type="ARBA" id="ARBA00000085"/>
    </source>
</evidence>
<dbReference type="CDD" id="cd00082">
    <property type="entry name" value="HisKA"/>
    <property type="match status" value="1"/>
</dbReference>
<dbReference type="SUPFAM" id="SSF47384">
    <property type="entry name" value="Homodimeric domain of signal transducing histidine kinase"/>
    <property type="match status" value="1"/>
</dbReference>